<feature type="transmembrane region" description="Helical" evidence="7">
    <location>
        <begin position="201"/>
        <end position="226"/>
    </location>
</feature>
<dbReference type="InterPro" id="IPR025966">
    <property type="entry name" value="OppC_N"/>
</dbReference>
<dbReference type="InterPro" id="IPR050366">
    <property type="entry name" value="BP-dependent_transpt_permease"/>
</dbReference>
<dbReference type="PROSITE" id="PS50928">
    <property type="entry name" value="ABC_TM1"/>
    <property type="match status" value="1"/>
</dbReference>
<sequence length="279" mass="30651">MKRFFNQLTKRKTALIGFIFLIFVFLIASLTPFLAPMDPFVQNIERRLLPPMTMNADGFTHWLGTDQLGRDVLSRLIYGSRISIMIAAGAVFIGGAIGLIVGLVSGYSGGWIDSVFMRLIDMQLAFPFLLLSLTMVSILGSSIMNVVVVLSLTSWISYAKVVRSSVLSIKYLEFIEATRATGTSKLAILFRHILPHVLSPFIVVASFQVATLIIAESSLSFLGLGVPSSEPTWGAMLADGREYMTDAWWIAIYPGLMLMLVAMSANLFGDGLRDVLDPQ</sequence>
<keyword evidence="2 7" id="KW-0813">Transport</keyword>
<feature type="transmembrane region" description="Helical" evidence="7">
    <location>
        <begin position="82"/>
        <end position="107"/>
    </location>
</feature>
<dbReference type="PANTHER" id="PTHR43386:SF1">
    <property type="entry name" value="D,D-DIPEPTIDE TRANSPORT SYSTEM PERMEASE PROTEIN DDPC-RELATED"/>
    <property type="match status" value="1"/>
</dbReference>
<dbReference type="PANTHER" id="PTHR43386">
    <property type="entry name" value="OLIGOPEPTIDE TRANSPORT SYSTEM PERMEASE PROTEIN APPC"/>
    <property type="match status" value="1"/>
</dbReference>
<comment type="similarity">
    <text evidence="7">Belongs to the binding-protein-dependent transport system permease family.</text>
</comment>
<evidence type="ECO:0000256" key="6">
    <source>
        <dbReference type="ARBA" id="ARBA00023136"/>
    </source>
</evidence>
<dbReference type="GO" id="GO:0055085">
    <property type="term" value="P:transmembrane transport"/>
    <property type="evidence" value="ECO:0007669"/>
    <property type="project" value="InterPro"/>
</dbReference>
<reference evidence="9 10" key="1">
    <citation type="submission" date="2018-05" db="EMBL/GenBank/DDBJ databases">
        <title>Genomic Encyclopedia of Type Strains, Phase IV (KMG-IV): sequencing the most valuable type-strain genomes for metagenomic binning, comparative biology and taxonomic classification.</title>
        <authorList>
            <person name="Goeker M."/>
        </authorList>
    </citation>
    <scope>NUCLEOTIDE SEQUENCE [LARGE SCALE GENOMIC DNA]</scope>
    <source>
        <strain evidence="9 10">DSM 28556</strain>
    </source>
</reference>
<dbReference type="AlphaFoldDB" id="A0A2V3VYH8"/>
<dbReference type="Gene3D" id="1.10.3720.10">
    <property type="entry name" value="MetI-like"/>
    <property type="match status" value="1"/>
</dbReference>
<feature type="transmembrane region" description="Helical" evidence="7">
    <location>
        <begin position="128"/>
        <end position="158"/>
    </location>
</feature>
<keyword evidence="5 7" id="KW-1133">Transmembrane helix</keyword>
<dbReference type="RefSeq" id="WP_110395926.1">
    <property type="nucleotide sequence ID" value="NZ_JBHUHB010000001.1"/>
</dbReference>
<keyword evidence="10" id="KW-1185">Reference proteome</keyword>
<accession>A0A2V3VYH8</accession>
<keyword evidence="6 7" id="KW-0472">Membrane</keyword>
<gene>
    <name evidence="9" type="ORF">DFR56_109137</name>
</gene>
<evidence type="ECO:0000313" key="10">
    <source>
        <dbReference type="Proteomes" id="UP000247978"/>
    </source>
</evidence>
<evidence type="ECO:0000256" key="4">
    <source>
        <dbReference type="ARBA" id="ARBA00022692"/>
    </source>
</evidence>
<evidence type="ECO:0000259" key="8">
    <source>
        <dbReference type="PROSITE" id="PS50928"/>
    </source>
</evidence>
<proteinExistence type="inferred from homology"/>
<comment type="caution">
    <text evidence="9">The sequence shown here is derived from an EMBL/GenBank/DDBJ whole genome shotgun (WGS) entry which is preliminary data.</text>
</comment>
<organism evidence="9 10">
    <name type="scientific">Pseudogracilibacillus auburnensis</name>
    <dbReference type="NCBI Taxonomy" id="1494959"/>
    <lineage>
        <taxon>Bacteria</taxon>
        <taxon>Bacillati</taxon>
        <taxon>Bacillota</taxon>
        <taxon>Bacilli</taxon>
        <taxon>Bacillales</taxon>
        <taxon>Bacillaceae</taxon>
        <taxon>Pseudogracilibacillus</taxon>
    </lineage>
</organism>
<feature type="domain" description="ABC transmembrane type-1" evidence="8">
    <location>
        <begin position="80"/>
        <end position="269"/>
    </location>
</feature>
<dbReference type="GO" id="GO:0005886">
    <property type="term" value="C:plasma membrane"/>
    <property type="evidence" value="ECO:0007669"/>
    <property type="project" value="UniProtKB-SubCell"/>
</dbReference>
<evidence type="ECO:0000256" key="3">
    <source>
        <dbReference type="ARBA" id="ARBA00022475"/>
    </source>
</evidence>
<dbReference type="EMBL" id="QJJQ01000009">
    <property type="protein sequence ID" value="PXW85974.1"/>
    <property type="molecule type" value="Genomic_DNA"/>
</dbReference>
<evidence type="ECO:0000256" key="7">
    <source>
        <dbReference type="RuleBase" id="RU363032"/>
    </source>
</evidence>
<evidence type="ECO:0000313" key="9">
    <source>
        <dbReference type="EMBL" id="PXW85974.1"/>
    </source>
</evidence>
<dbReference type="Pfam" id="PF00528">
    <property type="entry name" value="BPD_transp_1"/>
    <property type="match status" value="1"/>
</dbReference>
<name>A0A2V3VYH8_9BACI</name>
<dbReference type="SUPFAM" id="SSF161098">
    <property type="entry name" value="MetI-like"/>
    <property type="match status" value="1"/>
</dbReference>
<feature type="transmembrane region" description="Helical" evidence="7">
    <location>
        <begin position="12"/>
        <end position="35"/>
    </location>
</feature>
<dbReference type="Pfam" id="PF12911">
    <property type="entry name" value="OppC_N"/>
    <property type="match status" value="1"/>
</dbReference>
<protein>
    <submittedName>
        <fullName evidence="9">Peptide/nickel transport system permease protein</fullName>
    </submittedName>
</protein>
<dbReference type="OrthoDB" id="9797472at2"/>
<dbReference type="CDD" id="cd06261">
    <property type="entry name" value="TM_PBP2"/>
    <property type="match status" value="1"/>
</dbReference>
<feature type="transmembrane region" description="Helical" evidence="7">
    <location>
        <begin position="247"/>
        <end position="269"/>
    </location>
</feature>
<evidence type="ECO:0000256" key="5">
    <source>
        <dbReference type="ARBA" id="ARBA00022989"/>
    </source>
</evidence>
<comment type="subcellular location">
    <subcellularLocation>
        <location evidence="1 7">Cell membrane</location>
        <topology evidence="1 7">Multi-pass membrane protein</topology>
    </subcellularLocation>
</comment>
<keyword evidence="3" id="KW-1003">Cell membrane</keyword>
<dbReference type="InterPro" id="IPR000515">
    <property type="entry name" value="MetI-like"/>
</dbReference>
<evidence type="ECO:0000256" key="1">
    <source>
        <dbReference type="ARBA" id="ARBA00004651"/>
    </source>
</evidence>
<evidence type="ECO:0000256" key="2">
    <source>
        <dbReference type="ARBA" id="ARBA00022448"/>
    </source>
</evidence>
<dbReference type="Proteomes" id="UP000247978">
    <property type="component" value="Unassembled WGS sequence"/>
</dbReference>
<keyword evidence="4 7" id="KW-0812">Transmembrane</keyword>
<dbReference type="InterPro" id="IPR035906">
    <property type="entry name" value="MetI-like_sf"/>
</dbReference>